<evidence type="ECO:0008006" key="4">
    <source>
        <dbReference type="Google" id="ProtNLM"/>
    </source>
</evidence>
<reference evidence="2 3" key="1">
    <citation type="journal article" date="2023" name="G3 (Bethesda)">
        <title>A chromosome-length genome assembly and annotation of blackberry (Rubus argutus, cv. 'Hillquist').</title>
        <authorList>
            <person name="Bruna T."/>
            <person name="Aryal R."/>
            <person name="Dudchenko O."/>
            <person name="Sargent D.J."/>
            <person name="Mead D."/>
            <person name="Buti M."/>
            <person name="Cavallini A."/>
            <person name="Hytonen T."/>
            <person name="Andres J."/>
            <person name="Pham M."/>
            <person name="Weisz D."/>
            <person name="Mascagni F."/>
            <person name="Usai G."/>
            <person name="Natali L."/>
            <person name="Bassil N."/>
            <person name="Fernandez G.E."/>
            <person name="Lomsadze A."/>
            <person name="Armour M."/>
            <person name="Olukolu B."/>
            <person name="Poorten T."/>
            <person name="Britton C."/>
            <person name="Davik J."/>
            <person name="Ashrafi H."/>
            <person name="Aiden E.L."/>
            <person name="Borodovsky M."/>
            <person name="Worthington M."/>
        </authorList>
    </citation>
    <scope>NUCLEOTIDE SEQUENCE [LARGE SCALE GENOMIC DNA]</scope>
    <source>
        <strain evidence="2">PI 553951</strain>
    </source>
</reference>
<evidence type="ECO:0000256" key="1">
    <source>
        <dbReference type="SAM" id="SignalP"/>
    </source>
</evidence>
<dbReference type="PROSITE" id="PS01010">
    <property type="entry name" value="CRISP_2"/>
    <property type="match status" value="1"/>
</dbReference>
<evidence type="ECO:0000313" key="2">
    <source>
        <dbReference type="EMBL" id="KAK9904643.1"/>
    </source>
</evidence>
<dbReference type="InterPro" id="IPR018244">
    <property type="entry name" value="Allrgn_V5/Tpx1_CS"/>
</dbReference>
<feature type="chain" id="PRO_5043833745" description="Secreted protein" evidence="1">
    <location>
        <begin position="17"/>
        <end position="102"/>
    </location>
</feature>
<organism evidence="2 3">
    <name type="scientific">Rubus argutus</name>
    <name type="common">Southern blackberry</name>
    <dbReference type="NCBI Taxonomy" id="59490"/>
    <lineage>
        <taxon>Eukaryota</taxon>
        <taxon>Viridiplantae</taxon>
        <taxon>Streptophyta</taxon>
        <taxon>Embryophyta</taxon>
        <taxon>Tracheophyta</taxon>
        <taxon>Spermatophyta</taxon>
        <taxon>Magnoliopsida</taxon>
        <taxon>eudicotyledons</taxon>
        <taxon>Gunneridae</taxon>
        <taxon>Pentapetalae</taxon>
        <taxon>rosids</taxon>
        <taxon>fabids</taxon>
        <taxon>Rosales</taxon>
        <taxon>Rosaceae</taxon>
        <taxon>Rosoideae</taxon>
        <taxon>Rosoideae incertae sedis</taxon>
        <taxon>Rubus</taxon>
    </lineage>
</organism>
<dbReference type="Gene3D" id="3.40.33.10">
    <property type="entry name" value="CAP"/>
    <property type="match status" value="1"/>
</dbReference>
<sequence>MALLLAFLCLMGLAGVLPPMPKTHKKTTSMVTMWLVGKLVFQISHGTTSQPTHKLRRFEEGGLQSSAFRRAVWGARVQCSNLWWFVTCNYDPPGNYIGQRPY</sequence>
<keyword evidence="1" id="KW-0732">Signal</keyword>
<proteinExistence type="predicted"/>
<accession>A0AAW1VP23</accession>
<comment type="caution">
    <text evidence="2">The sequence shown here is derived from an EMBL/GenBank/DDBJ whole genome shotgun (WGS) entry which is preliminary data.</text>
</comment>
<feature type="signal peptide" evidence="1">
    <location>
        <begin position="1"/>
        <end position="16"/>
    </location>
</feature>
<dbReference type="GO" id="GO:0005576">
    <property type="term" value="C:extracellular region"/>
    <property type="evidence" value="ECO:0007669"/>
    <property type="project" value="InterPro"/>
</dbReference>
<dbReference type="Proteomes" id="UP001457282">
    <property type="component" value="Unassembled WGS sequence"/>
</dbReference>
<gene>
    <name evidence="2" type="ORF">M0R45_000535</name>
</gene>
<dbReference type="AlphaFoldDB" id="A0AAW1VP23"/>
<dbReference type="EMBL" id="JBEDUW010000180">
    <property type="protein sequence ID" value="KAK9904643.1"/>
    <property type="molecule type" value="Genomic_DNA"/>
</dbReference>
<protein>
    <recommendedName>
        <fullName evidence="4">Secreted protein</fullName>
    </recommendedName>
</protein>
<keyword evidence="3" id="KW-1185">Reference proteome</keyword>
<name>A0AAW1VP23_RUBAR</name>
<dbReference type="InterPro" id="IPR035940">
    <property type="entry name" value="CAP_sf"/>
</dbReference>
<evidence type="ECO:0000313" key="3">
    <source>
        <dbReference type="Proteomes" id="UP001457282"/>
    </source>
</evidence>
<dbReference type="SUPFAM" id="SSF55797">
    <property type="entry name" value="PR-1-like"/>
    <property type="match status" value="1"/>
</dbReference>